<reference evidence="1 2" key="1">
    <citation type="submission" date="2019-03" db="EMBL/GenBank/DDBJ databases">
        <title>Complete Genome Sequence of Allofrancisella frigidaquae Strain SYSU 10HL1970 Isolated from Water-Cooling Systems in China.</title>
        <authorList>
            <person name="Ohrman C."/>
            <person name="Uneklint I."/>
            <person name="Sjodin A."/>
        </authorList>
    </citation>
    <scope>NUCLEOTIDE SEQUENCE [LARGE SCALE GENOMIC DNA]</scope>
    <source>
        <strain evidence="1 2">SYSU 10HL1970</strain>
    </source>
</reference>
<dbReference type="AlphaFoldDB" id="A0A6M3HUF1"/>
<gene>
    <name evidence="1" type="ORF">E3E15_04515</name>
</gene>
<dbReference type="Gene3D" id="1.20.910.10">
    <property type="entry name" value="Heme oxygenase-like"/>
    <property type="match status" value="1"/>
</dbReference>
<dbReference type="InterPro" id="IPR016084">
    <property type="entry name" value="Haem_Oase-like_multi-hlx"/>
</dbReference>
<dbReference type="EMBL" id="CP038017">
    <property type="protein sequence ID" value="QIV94660.1"/>
    <property type="molecule type" value="Genomic_DNA"/>
</dbReference>
<proteinExistence type="predicted"/>
<evidence type="ECO:0000313" key="1">
    <source>
        <dbReference type="EMBL" id="QIV94660.1"/>
    </source>
</evidence>
<sequence>MNNVQNKLLTALSELENHKVFKCEYFDFFKSNINKKIYELHRANFFFRTEATVKGIAYVVSQAALHDDMDTLIFFTYILNEECGEGDKNRCHEVLMETSHNKYGKYEFGLPSLFVNDAKNNELIIDETHNYRREIINILSDSYHSMLGCVYALETHADFMLTNFRDAFRANRKKMDLINTKKT</sequence>
<protein>
    <submittedName>
        <fullName evidence="1">Uncharacterized protein</fullName>
    </submittedName>
</protein>
<evidence type="ECO:0000313" key="2">
    <source>
        <dbReference type="Proteomes" id="UP000503320"/>
    </source>
</evidence>
<accession>A0A6M3HUF1</accession>
<dbReference type="KEGG" id="afri:E3E15_04515"/>
<dbReference type="Proteomes" id="UP000503320">
    <property type="component" value="Chromosome"/>
</dbReference>
<name>A0A6M3HUF1_9GAMM</name>
<keyword evidence="2" id="KW-1185">Reference proteome</keyword>
<dbReference type="RefSeq" id="WP_172106757.1">
    <property type="nucleotide sequence ID" value="NZ_CP038017.1"/>
</dbReference>
<organism evidence="1 2">
    <name type="scientific">Allofrancisella frigidaquae</name>
    <dbReference type="NCBI Taxonomy" id="1085644"/>
    <lineage>
        <taxon>Bacteria</taxon>
        <taxon>Pseudomonadati</taxon>
        <taxon>Pseudomonadota</taxon>
        <taxon>Gammaproteobacteria</taxon>
        <taxon>Thiotrichales</taxon>
        <taxon>Francisellaceae</taxon>
        <taxon>Allofrancisella</taxon>
    </lineage>
</organism>